<keyword evidence="2" id="KW-0808">Transferase</keyword>
<dbReference type="RefSeq" id="WP_204978741.1">
    <property type="nucleotide sequence ID" value="NZ_JBHTII010000001.1"/>
</dbReference>
<reference evidence="3" key="1">
    <citation type="journal article" date="2019" name="Int. J. Syst. Evol. Microbiol.">
        <title>The Global Catalogue of Microorganisms (GCM) 10K type strain sequencing project: providing services to taxonomists for standard genome sequencing and annotation.</title>
        <authorList>
            <consortium name="The Broad Institute Genomics Platform"/>
            <consortium name="The Broad Institute Genome Sequencing Center for Infectious Disease"/>
            <person name="Wu L."/>
            <person name="Ma J."/>
        </authorList>
    </citation>
    <scope>NUCLEOTIDE SEQUENCE [LARGE SCALE GENOMIC DNA]</scope>
    <source>
        <strain evidence="3">CCUG 54523</strain>
    </source>
</reference>
<accession>A0ABW3AKR7</accession>
<keyword evidence="1" id="KW-0732">Signal</keyword>
<dbReference type="Proteomes" id="UP001597055">
    <property type="component" value="Unassembled WGS sequence"/>
</dbReference>
<evidence type="ECO:0000256" key="1">
    <source>
        <dbReference type="SAM" id="SignalP"/>
    </source>
</evidence>
<organism evidence="2 3">
    <name type="scientific">Microbacterium insulae</name>
    <dbReference type="NCBI Taxonomy" id="483014"/>
    <lineage>
        <taxon>Bacteria</taxon>
        <taxon>Bacillati</taxon>
        <taxon>Actinomycetota</taxon>
        <taxon>Actinomycetes</taxon>
        <taxon>Micrococcales</taxon>
        <taxon>Microbacteriaceae</taxon>
        <taxon>Microbacterium</taxon>
    </lineage>
</organism>
<keyword evidence="3" id="KW-1185">Reference proteome</keyword>
<dbReference type="GO" id="GO:0008168">
    <property type="term" value="F:methyltransferase activity"/>
    <property type="evidence" value="ECO:0007669"/>
    <property type="project" value="UniProtKB-KW"/>
</dbReference>
<evidence type="ECO:0000313" key="2">
    <source>
        <dbReference type="EMBL" id="MFD0790924.1"/>
    </source>
</evidence>
<sequence length="166" mass="17018">MKPRHLASIAVATALVLGTTGCSMISPQATTIEYSAAEGVNVYDSGPLDVRNAFIVATDDGAVGNLVAAIVNDTDESHTLRIELGEGSSAQSFEQTVPARTTVSLGADGEDPILVEGLYTPPGADIPGYFQSGDGDGTLISVPVLDGELPYLAPLVPTVTEVESEG</sequence>
<feature type="chain" id="PRO_5045339329" evidence="1">
    <location>
        <begin position="26"/>
        <end position="166"/>
    </location>
</feature>
<dbReference type="GO" id="GO:0032259">
    <property type="term" value="P:methylation"/>
    <property type="evidence" value="ECO:0007669"/>
    <property type="project" value="UniProtKB-KW"/>
</dbReference>
<proteinExistence type="predicted"/>
<dbReference type="EMBL" id="JBHTII010000001">
    <property type="protein sequence ID" value="MFD0790924.1"/>
    <property type="molecule type" value="Genomic_DNA"/>
</dbReference>
<keyword evidence="2" id="KW-0489">Methyltransferase</keyword>
<feature type="signal peptide" evidence="1">
    <location>
        <begin position="1"/>
        <end position="25"/>
    </location>
</feature>
<dbReference type="PROSITE" id="PS51257">
    <property type="entry name" value="PROKAR_LIPOPROTEIN"/>
    <property type="match status" value="1"/>
</dbReference>
<name>A0ABW3AKR7_9MICO</name>
<comment type="caution">
    <text evidence="2">The sequence shown here is derived from an EMBL/GenBank/DDBJ whole genome shotgun (WGS) entry which is preliminary data.</text>
</comment>
<gene>
    <name evidence="2" type="ORF">ACFQ0P_10980</name>
</gene>
<protein>
    <submittedName>
        <fullName evidence="2">DNA modification methylase</fullName>
    </submittedName>
</protein>
<evidence type="ECO:0000313" key="3">
    <source>
        <dbReference type="Proteomes" id="UP001597055"/>
    </source>
</evidence>